<proteinExistence type="predicted"/>
<dbReference type="Pfam" id="PF13182">
    <property type="entry name" value="DUF4007"/>
    <property type="match status" value="1"/>
</dbReference>
<evidence type="ECO:0000313" key="3">
    <source>
        <dbReference type="Proteomes" id="UP000632222"/>
    </source>
</evidence>
<evidence type="ECO:0000313" key="2">
    <source>
        <dbReference type="EMBL" id="GGJ36305.1"/>
    </source>
</evidence>
<feature type="domain" description="DUF4007" evidence="1">
    <location>
        <begin position="11"/>
        <end position="297"/>
    </location>
</feature>
<dbReference type="InterPro" id="IPR025248">
    <property type="entry name" value="DUF4007"/>
</dbReference>
<reference evidence="3" key="1">
    <citation type="journal article" date="2019" name="Int. J. Syst. Evol. Microbiol.">
        <title>The Global Catalogue of Microorganisms (GCM) 10K type strain sequencing project: providing services to taxonomists for standard genome sequencing and annotation.</title>
        <authorList>
            <consortium name="The Broad Institute Genomics Platform"/>
            <consortium name="The Broad Institute Genome Sequencing Center for Infectious Disease"/>
            <person name="Wu L."/>
            <person name="Ma J."/>
        </authorList>
    </citation>
    <scope>NUCLEOTIDE SEQUENCE [LARGE SCALE GENOMIC DNA]</scope>
    <source>
        <strain evidence="3">JCM 14370</strain>
    </source>
</reference>
<evidence type="ECO:0000259" key="1">
    <source>
        <dbReference type="Pfam" id="PF13182"/>
    </source>
</evidence>
<dbReference type="RefSeq" id="WP_189002833.1">
    <property type="nucleotide sequence ID" value="NZ_BMOD01000007.1"/>
</dbReference>
<gene>
    <name evidence="2" type="ORF">GCM10008938_23010</name>
</gene>
<sequence length="307" mass="34829">MLTLPLSRTSFSGHESFALRYSWLPKAVQGLPEHPDLFLLEDATTLLGVGKNMVSSIRHWCTVMQLIQPVRGHKGHFEPTELAGLLLSEKGWDPCLEDPGTLWLLHHLMLQNPEEATLWHLLFTVFRTDTFTRQEVVVWVMDLLQHQGGSRANVNSIERDFEVLIRTYLPALSPRGQVGEESFDSPLVELGLLKRVDRNTFGFVRGEHRSLPDAIFAYALVDHWQKHFEQVSTVNLERFMYHPGAPGAAFKLTETAFLNRVDQVQALTGIHFDDTAGMRSLIRSADWTPTTLQSLLRHHYAGEGQNA</sequence>
<accession>A0ABQ2D3L9</accession>
<keyword evidence="3" id="KW-1185">Reference proteome</keyword>
<name>A0ABQ2D3L9_9DEIO</name>
<protein>
    <recommendedName>
        <fullName evidence="1">DUF4007 domain-containing protein</fullName>
    </recommendedName>
</protein>
<comment type="caution">
    <text evidence="2">The sequence shown here is derived from an EMBL/GenBank/DDBJ whole genome shotgun (WGS) entry which is preliminary data.</text>
</comment>
<organism evidence="2 3">
    <name type="scientific">Deinococcus roseus</name>
    <dbReference type="NCBI Taxonomy" id="392414"/>
    <lineage>
        <taxon>Bacteria</taxon>
        <taxon>Thermotogati</taxon>
        <taxon>Deinococcota</taxon>
        <taxon>Deinococci</taxon>
        <taxon>Deinococcales</taxon>
        <taxon>Deinococcaceae</taxon>
        <taxon>Deinococcus</taxon>
    </lineage>
</organism>
<dbReference type="Proteomes" id="UP000632222">
    <property type="component" value="Unassembled WGS sequence"/>
</dbReference>
<dbReference type="EMBL" id="BMOD01000007">
    <property type="protein sequence ID" value="GGJ36305.1"/>
    <property type="molecule type" value="Genomic_DNA"/>
</dbReference>